<evidence type="ECO:0000256" key="5">
    <source>
        <dbReference type="ARBA" id="ARBA00023242"/>
    </source>
</evidence>
<dbReference type="EMBL" id="BSXW01001110">
    <property type="protein sequence ID" value="GMF33757.1"/>
    <property type="molecule type" value="Genomic_DNA"/>
</dbReference>
<dbReference type="GO" id="GO:0006335">
    <property type="term" value="P:DNA replication-dependent chromatin assembly"/>
    <property type="evidence" value="ECO:0007669"/>
    <property type="project" value="TreeGrafter"/>
</dbReference>
<keyword evidence="5" id="KW-0539">Nucleus</keyword>
<dbReference type="Gene3D" id="1.25.40.10">
    <property type="entry name" value="Tetratricopeptide repeat domain"/>
    <property type="match status" value="1"/>
</dbReference>
<dbReference type="GO" id="GO:0005654">
    <property type="term" value="C:nucleoplasm"/>
    <property type="evidence" value="ECO:0007669"/>
    <property type="project" value="TreeGrafter"/>
</dbReference>
<feature type="region of interest" description="Disordered" evidence="7">
    <location>
        <begin position="368"/>
        <end position="404"/>
    </location>
</feature>
<dbReference type="OrthoDB" id="5587616at2759"/>
<name>A0A9W6X8T7_9STRA</name>
<dbReference type="InterPro" id="IPR051730">
    <property type="entry name" value="NASP-like"/>
</dbReference>
<dbReference type="AlphaFoldDB" id="A0A9W6X8T7"/>
<keyword evidence="3" id="KW-0677">Repeat</keyword>
<evidence type="ECO:0000313" key="9">
    <source>
        <dbReference type="EMBL" id="GMF33757.1"/>
    </source>
</evidence>
<comment type="caution">
    <text evidence="9">The sequence shown here is derived from an EMBL/GenBank/DDBJ whole genome shotgun (WGS) entry which is preliminary data.</text>
</comment>
<feature type="repeat" description="TPR" evidence="6">
    <location>
        <begin position="131"/>
        <end position="164"/>
    </location>
</feature>
<dbReference type="PROSITE" id="PS50005">
    <property type="entry name" value="TPR"/>
    <property type="match status" value="1"/>
</dbReference>
<evidence type="ECO:0000256" key="6">
    <source>
        <dbReference type="PROSITE-ProRule" id="PRU00339"/>
    </source>
</evidence>
<sequence>MATATEQELQQTLADPRYLRGVSLLKEKRLEEAVVAFEDLLRTLCEAEGKSDALAVAPVYYEYGHALLSLTEATASLFGGAVEGAASGGDDGEQDARAAADDLEAAWEVMELARVIYSRYPGDAAVEAQLARVYTRLGDLGLESDQFEQAKADFEKALKLRRKLLKASKAEDTTQLADLYCQLAIACIYRDSTADKNEGKEPVPNEELTHYVMAGRVMAENIHRVANKCDKLRPFVDARVPKYSLEEAEAEPKGKGKRKALSAAEDETLTLAFKGERADAMREEFLACVGIKEEEKEKLSEDEKTLLEYLEIYLELKEKVDGIKETISGAVAKELKDEEKAVTTIGFGQTESKDAAAPAVNVIPVVKKRKTEAPAAKTETPAAKAEEKGETPAPADKATSSESK</sequence>
<dbReference type="GO" id="GO:0034080">
    <property type="term" value="P:CENP-A containing chromatin assembly"/>
    <property type="evidence" value="ECO:0007669"/>
    <property type="project" value="TreeGrafter"/>
</dbReference>
<evidence type="ECO:0000256" key="2">
    <source>
        <dbReference type="ARBA" id="ARBA00008402"/>
    </source>
</evidence>
<feature type="domain" description="Tetratricopeptide SHNi-TPR" evidence="8">
    <location>
        <begin position="132"/>
        <end position="167"/>
    </location>
</feature>
<dbReference type="InterPro" id="IPR011990">
    <property type="entry name" value="TPR-like_helical_dom_sf"/>
</dbReference>
<dbReference type="SUPFAM" id="SSF48452">
    <property type="entry name" value="TPR-like"/>
    <property type="match status" value="1"/>
</dbReference>
<dbReference type="Pfam" id="PF10516">
    <property type="entry name" value="SHNi-TPR"/>
    <property type="match status" value="1"/>
</dbReference>
<feature type="compositionally biased region" description="Low complexity" evidence="7">
    <location>
        <begin position="373"/>
        <end position="383"/>
    </location>
</feature>
<proteinExistence type="inferred from homology"/>
<dbReference type="Proteomes" id="UP001165083">
    <property type="component" value="Unassembled WGS sequence"/>
</dbReference>
<evidence type="ECO:0000256" key="1">
    <source>
        <dbReference type="ARBA" id="ARBA00004123"/>
    </source>
</evidence>
<dbReference type="PANTHER" id="PTHR15081:SF1">
    <property type="entry name" value="NUCLEAR AUTOANTIGENIC SPERM PROTEIN"/>
    <property type="match status" value="1"/>
</dbReference>
<comment type="similarity">
    <text evidence="2">Belongs to the NASP family.</text>
</comment>
<dbReference type="SMART" id="SM00028">
    <property type="entry name" value="TPR"/>
    <property type="match status" value="2"/>
</dbReference>
<organism evidence="9 10">
    <name type="scientific">Phytophthora lilii</name>
    <dbReference type="NCBI Taxonomy" id="2077276"/>
    <lineage>
        <taxon>Eukaryota</taxon>
        <taxon>Sar</taxon>
        <taxon>Stramenopiles</taxon>
        <taxon>Oomycota</taxon>
        <taxon>Peronosporomycetes</taxon>
        <taxon>Peronosporales</taxon>
        <taxon>Peronosporaceae</taxon>
        <taxon>Phytophthora</taxon>
    </lineage>
</organism>
<dbReference type="InterPro" id="IPR019544">
    <property type="entry name" value="Tetratricopeptide_SHNi-TPR_dom"/>
</dbReference>
<evidence type="ECO:0000256" key="3">
    <source>
        <dbReference type="ARBA" id="ARBA00022737"/>
    </source>
</evidence>
<gene>
    <name evidence="9" type="ORF">Plil01_001439300</name>
</gene>
<evidence type="ECO:0000313" key="10">
    <source>
        <dbReference type="Proteomes" id="UP001165083"/>
    </source>
</evidence>
<dbReference type="GO" id="GO:0042393">
    <property type="term" value="F:histone binding"/>
    <property type="evidence" value="ECO:0007669"/>
    <property type="project" value="TreeGrafter"/>
</dbReference>
<keyword evidence="10" id="KW-1185">Reference proteome</keyword>
<evidence type="ECO:0000256" key="4">
    <source>
        <dbReference type="ARBA" id="ARBA00022803"/>
    </source>
</evidence>
<comment type="subcellular location">
    <subcellularLocation>
        <location evidence="1">Nucleus</location>
    </subcellularLocation>
</comment>
<dbReference type="PANTHER" id="PTHR15081">
    <property type="entry name" value="NUCLEAR AUTOANTIGENIC SPERM PROTEIN NASP -RELATED"/>
    <property type="match status" value="1"/>
</dbReference>
<evidence type="ECO:0000259" key="8">
    <source>
        <dbReference type="Pfam" id="PF10516"/>
    </source>
</evidence>
<accession>A0A9W6X8T7</accession>
<dbReference type="InterPro" id="IPR019734">
    <property type="entry name" value="TPR_rpt"/>
</dbReference>
<reference evidence="9" key="1">
    <citation type="submission" date="2023-04" db="EMBL/GenBank/DDBJ databases">
        <title>Phytophthora lilii NBRC 32176.</title>
        <authorList>
            <person name="Ichikawa N."/>
            <person name="Sato H."/>
            <person name="Tonouchi N."/>
        </authorList>
    </citation>
    <scope>NUCLEOTIDE SEQUENCE</scope>
    <source>
        <strain evidence="9">NBRC 32176</strain>
    </source>
</reference>
<keyword evidence="4 6" id="KW-0802">TPR repeat</keyword>
<evidence type="ECO:0000256" key="7">
    <source>
        <dbReference type="SAM" id="MobiDB-lite"/>
    </source>
</evidence>
<protein>
    <submittedName>
        <fullName evidence="9">Unnamed protein product</fullName>
    </submittedName>
</protein>